<dbReference type="EMBL" id="LJQA01000201">
    <property type="protein sequence ID" value="KPW98395.1"/>
    <property type="molecule type" value="Genomic_DNA"/>
</dbReference>
<proteinExistence type="predicted"/>
<evidence type="ECO:0000313" key="1">
    <source>
        <dbReference type="EMBL" id="KPW98395.1"/>
    </source>
</evidence>
<dbReference type="Proteomes" id="UP000050356">
    <property type="component" value="Unassembled WGS sequence"/>
</dbReference>
<accession>A0A0P9SIN9</accession>
<reference evidence="1 2" key="1">
    <citation type="submission" date="2015-09" db="EMBL/GenBank/DDBJ databases">
        <title>Genome announcement of multiple Pseudomonas syringae strains.</title>
        <authorList>
            <person name="Thakur S."/>
            <person name="Wang P.W."/>
            <person name="Gong Y."/>
            <person name="Weir B.S."/>
            <person name="Guttman D.S."/>
        </authorList>
    </citation>
    <scope>NUCLEOTIDE SEQUENCE [LARGE SCALE GENOMIC DNA]</scope>
    <source>
        <strain evidence="1 2">ICMP17524</strain>
    </source>
</reference>
<protein>
    <submittedName>
        <fullName evidence="1">Uncharacterized protein</fullName>
    </submittedName>
</protein>
<name>A0A0P9SIN9_PSESX</name>
<gene>
    <name evidence="1" type="ORF">ALO50_100674</name>
</gene>
<organism evidence="1 2">
    <name type="scientific">Pseudomonas syringae pv. cerasicola</name>
    <dbReference type="NCBI Taxonomy" id="264451"/>
    <lineage>
        <taxon>Bacteria</taxon>
        <taxon>Pseudomonadati</taxon>
        <taxon>Pseudomonadota</taxon>
        <taxon>Gammaproteobacteria</taxon>
        <taxon>Pseudomonadales</taxon>
        <taxon>Pseudomonadaceae</taxon>
        <taxon>Pseudomonas</taxon>
        <taxon>Pseudomonas syringae</taxon>
    </lineage>
</organism>
<sequence length="38" mass="3918">MMGISHGLPTTGVFLPEFQAYGQSSAGLTANIAFIFAA</sequence>
<comment type="caution">
    <text evidence="1">The sequence shown here is derived from an EMBL/GenBank/DDBJ whole genome shotgun (WGS) entry which is preliminary data.</text>
</comment>
<dbReference type="AlphaFoldDB" id="A0A0P9SIN9"/>
<evidence type="ECO:0000313" key="2">
    <source>
        <dbReference type="Proteomes" id="UP000050356"/>
    </source>
</evidence>
<dbReference type="PATRIC" id="fig|264451.4.peg.2287"/>